<dbReference type="AlphaFoldDB" id="A0A5N5TLN6"/>
<dbReference type="OrthoDB" id="2163411at2759"/>
<gene>
    <name evidence="5" type="ORF">Anas_02670</name>
</gene>
<keyword evidence="6" id="KW-1185">Reference proteome</keyword>
<evidence type="ECO:0000256" key="3">
    <source>
        <dbReference type="SAM" id="MobiDB-lite"/>
    </source>
</evidence>
<feature type="compositionally biased region" description="Low complexity" evidence="3">
    <location>
        <begin position="12"/>
        <end position="28"/>
    </location>
</feature>
<dbReference type="InterPro" id="IPR036028">
    <property type="entry name" value="SH3-like_dom_sf"/>
</dbReference>
<evidence type="ECO:0000256" key="1">
    <source>
        <dbReference type="ARBA" id="ARBA00022443"/>
    </source>
</evidence>
<comment type="caution">
    <text evidence="5">The sequence shown here is derived from an EMBL/GenBank/DDBJ whole genome shotgun (WGS) entry which is preliminary data.</text>
</comment>
<dbReference type="SUPFAM" id="SSF50044">
    <property type="entry name" value="SH3-domain"/>
    <property type="match status" value="1"/>
</dbReference>
<accession>A0A5N5TLN6</accession>
<feature type="compositionally biased region" description="Basic and acidic residues" evidence="3">
    <location>
        <begin position="36"/>
        <end position="46"/>
    </location>
</feature>
<evidence type="ECO:0000259" key="4">
    <source>
        <dbReference type="PROSITE" id="PS50002"/>
    </source>
</evidence>
<name>A0A5N5TLN6_9CRUS</name>
<dbReference type="EMBL" id="SEYY01000513">
    <property type="protein sequence ID" value="KAB7507085.1"/>
    <property type="molecule type" value="Genomic_DNA"/>
</dbReference>
<dbReference type="Pfam" id="PF00018">
    <property type="entry name" value="SH3_1"/>
    <property type="match status" value="1"/>
</dbReference>
<evidence type="ECO:0000313" key="5">
    <source>
        <dbReference type="EMBL" id="KAB7507085.1"/>
    </source>
</evidence>
<keyword evidence="1 2" id="KW-0728">SH3 domain</keyword>
<evidence type="ECO:0000313" key="6">
    <source>
        <dbReference type="Proteomes" id="UP000326759"/>
    </source>
</evidence>
<proteinExistence type="predicted"/>
<feature type="domain" description="SH3" evidence="4">
    <location>
        <begin position="112"/>
        <end position="172"/>
    </location>
</feature>
<organism evidence="5 6">
    <name type="scientific">Armadillidium nasatum</name>
    <dbReference type="NCBI Taxonomy" id="96803"/>
    <lineage>
        <taxon>Eukaryota</taxon>
        <taxon>Metazoa</taxon>
        <taxon>Ecdysozoa</taxon>
        <taxon>Arthropoda</taxon>
        <taxon>Crustacea</taxon>
        <taxon>Multicrustacea</taxon>
        <taxon>Malacostraca</taxon>
        <taxon>Eumalacostraca</taxon>
        <taxon>Peracarida</taxon>
        <taxon>Isopoda</taxon>
        <taxon>Oniscidea</taxon>
        <taxon>Crinocheta</taxon>
        <taxon>Armadillidiidae</taxon>
        <taxon>Armadillidium</taxon>
    </lineage>
</organism>
<dbReference type="PROSITE" id="PS50002">
    <property type="entry name" value="SH3"/>
    <property type="match status" value="1"/>
</dbReference>
<protein>
    <recommendedName>
        <fullName evidence="4">SH3 domain-containing protein</fullName>
    </recommendedName>
</protein>
<dbReference type="Gene3D" id="2.30.30.40">
    <property type="entry name" value="SH3 Domains"/>
    <property type="match status" value="1"/>
</dbReference>
<dbReference type="InterPro" id="IPR001452">
    <property type="entry name" value="SH3_domain"/>
</dbReference>
<dbReference type="Proteomes" id="UP000326759">
    <property type="component" value="Unassembled WGS sequence"/>
</dbReference>
<sequence>MLLFYYFVTHRPSSASDSSPRISSCSSPVLQAGQQGDKKSATKDRSGTTNGSGISLMRKLTNSGKRKTKSPPFLSLDNPVFEEASNKNKNMGVEDNSCNGIAKTVKQMSAPLIRERYRCVTPYPANSEYELELQVGDIVYIHKKRDDGWFKGTLQRTVINFSFEIRVNYLRF</sequence>
<feature type="region of interest" description="Disordered" evidence="3">
    <location>
        <begin position="12"/>
        <end position="56"/>
    </location>
</feature>
<reference evidence="5 6" key="1">
    <citation type="journal article" date="2019" name="PLoS Biol.">
        <title>Sex chromosomes control vertical transmission of feminizing Wolbachia symbionts in an isopod.</title>
        <authorList>
            <person name="Becking T."/>
            <person name="Chebbi M.A."/>
            <person name="Giraud I."/>
            <person name="Moumen B."/>
            <person name="Laverre T."/>
            <person name="Caubet Y."/>
            <person name="Peccoud J."/>
            <person name="Gilbert C."/>
            <person name="Cordaux R."/>
        </authorList>
    </citation>
    <scope>NUCLEOTIDE SEQUENCE [LARGE SCALE GENOMIC DNA]</scope>
    <source>
        <strain evidence="5">ANa2</strain>
        <tissue evidence="5">Whole body excluding digestive tract and cuticle</tissue>
    </source>
</reference>
<evidence type="ECO:0000256" key="2">
    <source>
        <dbReference type="PROSITE-ProRule" id="PRU00192"/>
    </source>
</evidence>